<sequence length="162" mass="18042">MSKRYRGRYITTRLYKRSLNSSDPPKGSFYSIRQLTVGASPAKDLATVTGSKIRPFRSRKRTPRSSFPRVYFSALAISSICLSSPSSLLLKHLPPEPRGVANKFILGDSSPAGQTTQPQSRAFLRGYHWKRPTFNCPALSVAFVWSNSNVPHSSLMNPYGFA</sequence>
<accession>A0A4Y2PCC7</accession>
<name>A0A4Y2PCC7_ARAVE</name>
<evidence type="ECO:0000313" key="1">
    <source>
        <dbReference type="EMBL" id="GBN48130.1"/>
    </source>
</evidence>
<protein>
    <submittedName>
        <fullName evidence="1">Uncharacterized protein</fullName>
    </submittedName>
</protein>
<gene>
    <name evidence="1" type="ORF">AVEN_157335_1</name>
    <name evidence="2" type="ORF">AVEN_24229_1</name>
</gene>
<dbReference type="EMBL" id="BGPR01010818">
    <property type="protein sequence ID" value="GBN48130.1"/>
    <property type="molecule type" value="Genomic_DNA"/>
</dbReference>
<evidence type="ECO:0000313" key="3">
    <source>
        <dbReference type="Proteomes" id="UP000499080"/>
    </source>
</evidence>
<dbReference type="Proteomes" id="UP000499080">
    <property type="component" value="Unassembled WGS sequence"/>
</dbReference>
<dbReference type="AlphaFoldDB" id="A0A4Y2PCC7"/>
<evidence type="ECO:0000313" key="2">
    <source>
        <dbReference type="EMBL" id="GBN48134.1"/>
    </source>
</evidence>
<proteinExistence type="predicted"/>
<comment type="caution">
    <text evidence="1">The sequence shown here is derived from an EMBL/GenBank/DDBJ whole genome shotgun (WGS) entry which is preliminary data.</text>
</comment>
<organism evidence="1 3">
    <name type="scientific">Araneus ventricosus</name>
    <name type="common">Orbweaver spider</name>
    <name type="synonym">Epeira ventricosa</name>
    <dbReference type="NCBI Taxonomy" id="182803"/>
    <lineage>
        <taxon>Eukaryota</taxon>
        <taxon>Metazoa</taxon>
        <taxon>Ecdysozoa</taxon>
        <taxon>Arthropoda</taxon>
        <taxon>Chelicerata</taxon>
        <taxon>Arachnida</taxon>
        <taxon>Araneae</taxon>
        <taxon>Araneomorphae</taxon>
        <taxon>Entelegynae</taxon>
        <taxon>Araneoidea</taxon>
        <taxon>Araneidae</taxon>
        <taxon>Araneus</taxon>
    </lineage>
</organism>
<reference evidence="1 3" key="1">
    <citation type="journal article" date="2019" name="Sci. Rep.">
        <title>Orb-weaving spider Araneus ventricosus genome elucidates the spidroin gene catalogue.</title>
        <authorList>
            <person name="Kono N."/>
            <person name="Nakamura H."/>
            <person name="Ohtoshi R."/>
            <person name="Moran D.A.P."/>
            <person name="Shinohara A."/>
            <person name="Yoshida Y."/>
            <person name="Fujiwara M."/>
            <person name="Mori M."/>
            <person name="Tomita M."/>
            <person name="Arakawa K."/>
        </authorList>
    </citation>
    <scope>NUCLEOTIDE SEQUENCE [LARGE SCALE GENOMIC DNA]</scope>
</reference>
<keyword evidence="3" id="KW-1185">Reference proteome</keyword>
<dbReference type="EMBL" id="BGPR01010819">
    <property type="protein sequence ID" value="GBN48134.1"/>
    <property type="molecule type" value="Genomic_DNA"/>
</dbReference>